<name>A0A375DHL9_9BURK</name>
<reference evidence="3 5" key="2">
    <citation type="submission" date="2018-01" db="EMBL/GenBank/DDBJ databases">
        <authorList>
            <person name="Gaut B.S."/>
            <person name="Morton B.R."/>
            <person name="Clegg M.T."/>
            <person name="Duvall M.R."/>
        </authorList>
    </citation>
    <scope>NUCLEOTIDE SEQUENCE [LARGE SCALE GENOMIC DNA]</scope>
    <source>
        <strain evidence="3">Cupriavidus taiwanensis cmp 52</strain>
    </source>
</reference>
<sequence>MHNHFYTKKVNPLCAVTLLKG</sequence>
<dbReference type="AlphaFoldDB" id="A0A375DHL9"/>
<dbReference type="EMBL" id="OGUU01000008">
    <property type="protein sequence ID" value="SPC09238.1"/>
    <property type="molecule type" value="Genomic_DNA"/>
</dbReference>
<dbReference type="Proteomes" id="UP000256297">
    <property type="component" value="Chromosome CBM2589_b"/>
</dbReference>
<evidence type="ECO:0000313" key="1">
    <source>
        <dbReference type="EMBL" id="SOY57890.1"/>
    </source>
</evidence>
<dbReference type="EMBL" id="OFSP01000028">
    <property type="protein sequence ID" value="SOY57890.1"/>
    <property type="molecule type" value="Genomic_DNA"/>
</dbReference>
<protein>
    <submittedName>
        <fullName evidence="2">Uncharacterized protein</fullName>
    </submittedName>
</protein>
<evidence type="ECO:0000313" key="3">
    <source>
        <dbReference type="EMBL" id="SPR99239.1"/>
    </source>
</evidence>
<evidence type="ECO:0000313" key="4">
    <source>
        <dbReference type="Proteomes" id="UP000256297"/>
    </source>
</evidence>
<dbReference type="EMBL" id="OVTA01000030">
    <property type="protein sequence ID" value="SPR99239.1"/>
    <property type="molecule type" value="Genomic_DNA"/>
</dbReference>
<dbReference type="Proteomes" id="UP000256805">
    <property type="component" value="Unassembled WGS sequence"/>
</dbReference>
<proteinExistence type="predicted"/>
<dbReference type="Proteomes" id="UP000257139">
    <property type="component" value="Chromosome CBM2594_a"/>
</dbReference>
<evidence type="ECO:0000313" key="2">
    <source>
        <dbReference type="EMBL" id="SPC09238.1"/>
    </source>
</evidence>
<gene>
    <name evidence="1" type="ORF">CBM2589_B70016</name>
    <name evidence="2" type="ORF">CBM2594_A40561</name>
    <name evidence="3" type="ORF">CBM2634_A80171</name>
</gene>
<accession>A0A375DHL9</accession>
<reference evidence="2 4" key="1">
    <citation type="submission" date="2018-01" db="EMBL/GenBank/DDBJ databases">
        <authorList>
            <person name="Clerissi C."/>
        </authorList>
    </citation>
    <scope>NUCLEOTIDE SEQUENCE [LARGE SCALE GENOMIC DNA]</scope>
    <source>
        <strain evidence="1">Cupriavidus taiwanensis STM 3521</strain>
        <strain evidence="2">Cupriavidus taiwanensis STM 6021</strain>
    </source>
</reference>
<evidence type="ECO:0000313" key="5">
    <source>
        <dbReference type="Proteomes" id="UP000256805"/>
    </source>
</evidence>
<organism evidence="2">
    <name type="scientific">Cupriavidus taiwanensis</name>
    <dbReference type="NCBI Taxonomy" id="164546"/>
    <lineage>
        <taxon>Bacteria</taxon>
        <taxon>Pseudomonadati</taxon>
        <taxon>Pseudomonadota</taxon>
        <taxon>Betaproteobacteria</taxon>
        <taxon>Burkholderiales</taxon>
        <taxon>Burkholderiaceae</taxon>
        <taxon>Cupriavidus</taxon>
    </lineage>
</organism>